<feature type="compositionally biased region" description="Pro residues" evidence="1">
    <location>
        <begin position="50"/>
        <end position="67"/>
    </location>
</feature>
<dbReference type="KEGG" id="msei:MSEDJ_00020"/>
<organism evidence="2 3">
    <name type="scientific">Mycolicibacterium sediminis</name>
    <dbReference type="NCBI Taxonomy" id="1286180"/>
    <lineage>
        <taxon>Bacteria</taxon>
        <taxon>Bacillati</taxon>
        <taxon>Actinomycetota</taxon>
        <taxon>Actinomycetes</taxon>
        <taxon>Mycobacteriales</taxon>
        <taxon>Mycobacteriaceae</taxon>
        <taxon>Mycolicibacterium</taxon>
    </lineage>
</organism>
<evidence type="ECO:0000256" key="1">
    <source>
        <dbReference type="SAM" id="MobiDB-lite"/>
    </source>
</evidence>
<protein>
    <submittedName>
        <fullName evidence="2">Uncharacterized protein</fullName>
    </submittedName>
</protein>
<evidence type="ECO:0000313" key="3">
    <source>
        <dbReference type="Proteomes" id="UP000467193"/>
    </source>
</evidence>
<dbReference type="Proteomes" id="UP000467193">
    <property type="component" value="Chromosome"/>
</dbReference>
<gene>
    <name evidence="2" type="ORF">MSEDJ_00020</name>
</gene>
<feature type="region of interest" description="Disordered" evidence="1">
    <location>
        <begin position="23"/>
        <end position="73"/>
    </location>
</feature>
<dbReference type="AlphaFoldDB" id="A0A7I7QJ23"/>
<reference evidence="2 3" key="1">
    <citation type="journal article" date="2019" name="Emerg. Microbes Infect.">
        <title>Comprehensive subspecies identification of 175 nontuberculous mycobacteria species based on 7547 genomic profiles.</title>
        <authorList>
            <person name="Matsumoto Y."/>
            <person name="Kinjo T."/>
            <person name="Motooka D."/>
            <person name="Nabeya D."/>
            <person name="Jung N."/>
            <person name="Uechi K."/>
            <person name="Horii T."/>
            <person name="Iida T."/>
            <person name="Fujita J."/>
            <person name="Nakamura S."/>
        </authorList>
    </citation>
    <scope>NUCLEOTIDE SEQUENCE [LARGE SCALE GENOMIC DNA]</scope>
    <source>
        <strain evidence="2 3">JCM 17899</strain>
    </source>
</reference>
<keyword evidence="3" id="KW-1185">Reference proteome</keyword>
<name>A0A7I7QJ23_9MYCO</name>
<dbReference type="EMBL" id="AP022588">
    <property type="protein sequence ID" value="BBY25906.1"/>
    <property type="molecule type" value="Genomic_DNA"/>
</dbReference>
<accession>A0A7I7QJ23</accession>
<proteinExistence type="predicted"/>
<sequence length="73" mass="7060">MAGGSGHEISGKALIMGLAQRGMNTPYPTQAAGPNVPITPGNAPLAADAPPAPEAPAPLLAPSPSRPARPGSA</sequence>
<dbReference type="RefSeq" id="WP_246231375.1">
    <property type="nucleotide sequence ID" value="NZ_AP022588.1"/>
</dbReference>
<evidence type="ECO:0000313" key="2">
    <source>
        <dbReference type="EMBL" id="BBY25906.1"/>
    </source>
</evidence>